<evidence type="ECO:0000256" key="1">
    <source>
        <dbReference type="SAM" id="Phobius"/>
    </source>
</evidence>
<sequence length="156" mass="17567">MWRCPWLVNFCFFWLPPLLLTAGIFILAGDLGSTSKFRLPVIILQFLLPSLSMSKIVWISDILRKVAHFLVYGLLLIGYARAWRWHIRMKPLPAIVLALMICLAVSAADEARQALHRSRSGCPHDVALDMSGALAAAGVMYPILRRGRRDQPKSEL</sequence>
<proteinExistence type="predicted"/>
<keyword evidence="4" id="KW-1185">Reference proteome</keyword>
<feature type="transmembrane region" description="Helical" evidence="1">
    <location>
        <begin position="66"/>
        <end position="84"/>
    </location>
</feature>
<gene>
    <name evidence="3" type="ordered locus">Desac_1031</name>
</gene>
<evidence type="ECO:0000313" key="3">
    <source>
        <dbReference type="EMBL" id="AEB08897.1"/>
    </source>
</evidence>
<dbReference type="EMBL" id="CP002629">
    <property type="protein sequence ID" value="AEB08897.1"/>
    <property type="molecule type" value="Genomic_DNA"/>
</dbReference>
<feature type="transmembrane region" description="Helical" evidence="1">
    <location>
        <begin position="6"/>
        <end position="27"/>
    </location>
</feature>
<dbReference type="InterPro" id="IPR006976">
    <property type="entry name" value="VanZ-like"/>
</dbReference>
<dbReference type="KEGG" id="dao:Desac_1031"/>
<organism evidence="3 4">
    <name type="scientific">Desulfobacca acetoxidans (strain ATCC 700848 / DSM 11109 / ASRB2)</name>
    <dbReference type="NCBI Taxonomy" id="880072"/>
    <lineage>
        <taxon>Bacteria</taxon>
        <taxon>Pseudomonadati</taxon>
        <taxon>Thermodesulfobacteriota</taxon>
        <taxon>Desulfobaccia</taxon>
        <taxon>Desulfobaccales</taxon>
        <taxon>Desulfobaccaceae</taxon>
        <taxon>Desulfobacca</taxon>
    </lineage>
</organism>
<name>F2NH55_DESAR</name>
<dbReference type="Proteomes" id="UP000000483">
    <property type="component" value="Chromosome"/>
</dbReference>
<accession>F2NH55</accession>
<keyword evidence="1" id="KW-1133">Transmembrane helix</keyword>
<keyword evidence="1" id="KW-0812">Transmembrane</keyword>
<dbReference type="eggNOG" id="COG5652">
    <property type="taxonomic scope" value="Bacteria"/>
</dbReference>
<feature type="domain" description="VanZ-like" evidence="2">
    <location>
        <begin position="54"/>
        <end position="141"/>
    </location>
</feature>
<dbReference type="HOGENOM" id="CLU_1683716_0_0_7"/>
<dbReference type="NCBIfam" id="NF037970">
    <property type="entry name" value="vanZ_1"/>
    <property type="match status" value="1"/>
</dbReference>
<protein>
    <submittedName>
        <fullName evidence="3">VanZ family protein</fullName>
    </submittedName>
</protein>
<dbReference type="STRING" id="880072.Desac_1031"/>
<feature type="transmembrane region" description="Helical" evidence="1">
    <location>
        <begin position="39"/>
        <end position="60"/>
    </location>
</feature>
<dbReference type="Pfam" id="PF04892">
    <property type="entry name" value="VanZ"/>
    <property type="match status" value="1"/>
</dbReference>
<dbReference type="AlphaFoldDB" id="F2NH55"/>
<keyword evidence="1" id="KW-0472">Membrane</keyword>
<reference evidence="3 4" key="1">
    <citation type="journal article" date="2011" name="Stand. Genomic Sci.">
        <title>Complete genome sequence of the acetate-degrading sulfate reducer Desulfobacca acetoxidans type strain (ASRB2).</title>
        <authorList>
            <person name="Goker M."/>
            <person name="Teshima H."/>
            <person name="Lapidus A."/>
            <person name="Nolan M."/>
            <person name="Lucas S."/>
            <person name="Hammon N."/>
            <person name="Deshpande S."/>
            <person name="Cheng J.F."/>
            <person name="Tapia R."/>
            <person name="Han C."/>
            <person name="Goodwin L."/>
            <person name="Pitluck S."/>
            <person name="Huntemann M."/>
            <person name="Liolios K."/>
            <person name="Ivanova N."/>
            <person name="Pagani I."/>
            <person name="Mavromatis K."/>
            <person name="Ovchinikova G."/>
            <person name="Pati A."/>
            <person name="Chen A."/>
            <person name="Palaniappan K."/>
            <person name="Land M."/>
            <person name="Hauser L."/>
            <person name="Brambilla E.M."/>
            <person name="Rohde M."/>
            <person name="Spring S."/>
            <person name="Detter J.C."/>
            <person name="Woyke T."/>
            <person name="Bristow J."/>
            <person name="Eisen J.A."/>
            <person name="Markowitz V."/>
            <person name="Hugenholtz P."/>
            <person name="Kyrpides N.C."/>
            <person name="Klenk H.P."/>
        </authorList>
    </citation>
    <scope>NUCLEOTIDE SEQUENCE [LARGE SCALE GENOMIC DNA]</scope>
    <source>
        <strain evidence="4">ATCC 700848 / DSM 11109 / ASRB2</strain>
    </source>
</reference>
<evidence type="ECO:0000259" key="2">
    <source>
        <dbReference type="Pfam" id="PF04892"/>
    </source>
</evidence>
<reference evidence="4" key="2">
    <citation type="submission" date="2011-03" db="EMBL/GenBank/DDBJ databases">
        <title>The complete genome of Desulfobacca acetoxidans DSM 11109.</title>
        <authorList>
            <consortium name="US DOE Joint Genome Institute (JGI-PGF)"/>
            <person name="Lucas S."/>
            <person name="Copeland A."/>
            <person name="Lapidus A."/>
            <person name="Bruce D."/>
            <person name="Goodwin L."/>
            <person name="Pitluck S."/>
            <person name="Peters L."/>
            <person name="Kyrpides N."/>
            <person name="Mavromatis K."/>
            <person name="Ivanova N."/>
            <person name="Ovchinnikova G."/>
            <person name="Teshima H."/>
            <person name="Detter J.C."/>
            <person name="Han C."/>
            <person name="Land M."/>
            <person name="Hauser L."/>
            <person name="Markowitz V."/>
            <person name="Cheng J.-F."/>
            <person name="Hugenholtz P."/>
            <person name="Woyke T."/>
            <person name="Wu D."/>
            <person name="Spring S."/>
            <person name="Schueler E."/>
            <person name="Brambilla E."/>
            <person name="Klenk H.-P."/>
            <person name="Eisen J.A."/>
        </authorList>
    </citation>
    <scope>NUCLEOTIDE SEQUENCE [LARGE SCALE GENOMIC DNA]</scope>
    <source>
        <strain evidence="4">ATCC 700848 / DSM 11109 / ASRB2</strain>
    </source>
</reference>
<evidence type="ECO:0000313" key="4">
    <source>
        <dbReference type="Proteomes" id="UP000000483"/>
    </source>
</evidence>